<dbReference type="PANTHER" id="PTHR37610">
    <property type="entry name" value="CCHC-TYPE DOMAIN-CONTAINING PROTEIN"/>
    <property type="match status" value="1"/>
</dbReference>
<keyword evidence="3" id="KW-1185">Reference proteome</keyword>
<evidence type="ECO:0000259" key="1">
    <source>
        <dbReference type="Pfam" id="PF22936"/>
    </source>
</evidence>
<feature type="domain" description="Retrovirus-related Pol polyprotein from transposon TNT 1-94-like beta-barrel" evidence="1">
    <location>
        <begin position="360"/>
        <end position="434"/>
    </location>
</feature>
<name>A0AA39VW21_ACESA</name>
<dbReference type="EMBL" id="JAUESC010000004">
    <property type="protein sequence ID" value="KAK0595017.1"/>
    <property type="molecule type" value="Genomic_DNA"/>
</dbReference>
<dbReference type="Pfam" id="PF22936">
    <property type="entry name" value="Pol_BBD"/>
    <property type="match status" value="1"/>
</dbReference>
<comment type="caution">
    <text evidence="2">The sequence shown here is derived from an EMBL/GenBank/DDBJ whole genome shotgun (WGS) entry which is preliminary data.</text>
</comment>
<dbReference type="PANTHER" id="PTHR37610:SF47">
    <property type="entry name" value="RETROTRANSPOSON COPIA-LIKE N-TERMINAL DOMAIN-CONTAINING PROTEIN"/>
    <property type="match status" value="1"/>
</dbReference>
<evidence type="ECO:0000313" key="2">
    <source>
        <dbReference type="EMBL" id="KAK0595017.1"/>
    </source>
</evidence>
<reference evidence="2" key="2">
    <citation type="submission" date="2023-06" db="EMBL/GenBank/DDBJ databases">
        <authorList>
            <person name="Swenson N.G."/>
            <person name="Wegrzyn J.L."/>
            <person name="Mcevoy S.L."/>
        </authorList>
    </citation>
    <scope>NUCLEOTIDE SEQUENCE</scope>
    <source>
        <strain evidence="2">NS2018</strain>
        <tissue evidence="2">Leaf</tissue>
    </source>
</reference>
<evidence type="ECO:0000313" key="3">
    <source>
        <dbReference type="Proteomes" id="UP001168877"/>
    </source>
</evidence>
<proteinExistence type="predicted"/>
<dbReference type="Proteomes" id="UP001168877">
    <property type="component" value="Unassembled WGS sequence"/>
</dbReference>
<sequence>MTNTKESSIKTPKSSSSNVETVMFNNNGGDLTNYSSTPITIYKLNGRNYIQWSQSFMFHVRSKEKEDYLTGHITKPDEKDAGYRIWKRDNSQVMSWLVNSMEPQIGENFLLYETALEIWEAVKDTYSHKDNTPELVTIEGFLHDLRQGDLSVTEYYNKLHQSWQQLDAFEKYSWDTTNDLKLYKKIIENKRVYKFCLGLNSSFDAVKGRIFSTKPLLSLREALSEVRREESRRHLMLGMEKSAAAGESSALVVRNLQQPCKGGRSWCEHCRRPGHTKETCWKLHGKPADWKPKTAVEKEIRGNMAGSSEQLANFSKEELDGLRRLLQSPQNLPIVGSGSIAQRGNFLKALTVKQEHYRPWIVDSGASDHMTGDRQVFHTYSPCNEALIVRIADGSLAKVEGTGSVVVSRDITLKFVLYVPNLDCNLLSINKITQDLNCIANFSPHICEFQDVTSGRMIGSARSHAGLYHLEVQPDSVRQSHLGVSEPMSYQTNSCVC</sequence>
<dbReference type="InterPro" id="IPR054722">
    <property type="entry name" value="PolX-like_BBD"/>
</dbReference>
<organism evidence="2 3">
    <name type="scientific">Acer saccharum</name>
    <name type="common">Sugar maple</name>
    <dbReference type="NCBI Taxonomy" id="4024"/>
    <lineage>
        <taxon>Eukaryota</taxon>
        <taxon>Viridiplantae</taxon>
        <taxon>Streptophyta</taxon>
        <taxon>Embryophyta</taxon>
        <taxon>Tracheophyta</taxon>
        <taxon>Spermatophyta</taxon>
        <taxon>Magnoliopsida</taxon>
        <taxon>eudicotyledons</taxon>
        <taxon>Gunneridae</taxon>
        <taxon>Pentapetalae</taxon>
        <taxon>rosids</taxon>
        <taxon>malvids</taxon>
        <taxon>Sapindales</taxon>
        <taxon>Sapindaceae</taxon>
        <taxon>Hippocastanoideae</taxon>
        <taxon>Acereae</taxon>
        <taxon>Acer</taxon>
    </lineage>
</organism>
<dbReference type="Pfam" id="PF14223">
    <property type="entry name" value="Retrotran_gag_2"/>
    <property type="match status" value="1"/>
</dbReference>
<dbReference type="AlphaFoldDB" id="A0AA39VW21"/>
<reference evidence="2" key="1">
    <citation type="journal article" date="2022" name="Plant J.">
        <title>Strategies of tolerance reflected in two North American maple genomes.</title>
        <authorList>
            <person name="McEvoy S.L."/>
            <person name="Sezen U.U."/>
            <person name="Trouern-Trend A."/>
            <person name="McMahon S.M."/>
            <person name="Schaberg P.G."/>
            <person name="Yang J."/>
            <person name="Wegrzyn J.L."/>
            <person name="Swenson N.G."/>
        </authorList>
    </citation>
    <scope>NUCLEOTIDE SEQUENCE</scope>
    <source>
        <strain evidence="2">NS2018</strain>
    </source>
</reference>
<protein>
    <recommendedName>
        <fullName evidence="1">Retrovirus-related Pol polyprotein from transposon TNT 1-94-like beta-barrel domain-containing protein</fullName>
    </recommendedName>
</protein>
<gene>
    <name evidence="2" type="ORF">LWI29_002584</name>
</gene>
<accession>A0AA39VW21</accession>